<dbReference type="AlphaFoldDB" id="A0A0R2N920"/>
<dbReference type="Proteomes" id="UP000051249">
    <property type="component" value="Unassembled WGS sequence"/>
</dbReference>
<comment type="caution">
    <text evidence="1">The sequence shown here is derived from an EMBL/GenBank/DDBJ whole genome shotgun (WGS) entry which is preliminary data.</text>
</comment>
<reference evidence="1 2" key="1">
    <citation type="journal article" date="2015" name="Genome Announc.">
        <title>Expanding the biotechnology potential of lactobacilli through comparative genomics of 213 strains and associated genera.</title>
        <authorList>
            <person name="Sun Z."/>
            <person name="Harris H.M."/>
            <person name="McCann A."/>
            <person name="Guo C."/>
            <person name="Argimon S."/>
            <person name="Zhang W."/>
            <person name="Yang X."/>
            <person name="Jeffery I.B."/>
            <person name="Cooney J.C."/>
            <person name="Kagawa T.F."/>
            <person name="Liu W."/>
            <person name="Song Y."/>
            <person name="Salvetti E."/>
            <person name="Wrobel A."/>
            <person name="Rasinkangas P."/>
            <person name="Parkhill J."/>
            <person name="Rea M.C."/>
            <person name="O'Sullivan O."/>
            <person name="Ritari J."/>
            <person name="Douillard F.P."/>
            <person name="Paul Ross R."/>
            <person name="Yang R."/>
            <person name="Briner A.E."/>
            <person name="Felis G.E."/>
            <person name="de Vos W.M."/>
            <person name="Barrangou R."/>
            <person name="Klaenhammer T.R."/>
            <person name="Caufield P.W."/>
            <person name="Cui Y."/>
            <person name="Zhang H."/>
            <person name="O'Toole P.W."/>
        </authorList>
    </citation>
    <scope>NUCLEOTIDE SEQUENCE [LARGE SCALE GENOMIC DNA]</scope>
    <source>
        <strain evidence="1 2">DSM 23026</strain>
    </source>
</reference>
<evidence type="ECO:0008006" key="3">
    <source>
        <dbReference type="Google" id="ProtNLM"/>
    </source>
</evidence>
<protein>
    <recommendedName>
        <fullName evidence="3">Transcriptional regulator</fullName>
    </recommendedName>
</protein>
<dbReference type="PATRIC" id="fig|480391.4.peg.1478"/>
<evidence type="ECO:0000313" key="2">
    <source>
        <dbReference type="Proteomes" id="UP000051249"/>
    </source>
</evidence>
<dbReference type="Gene3D" id="1.10.357.10">
    <property type="entry name" value="Tetracycline Repressor, domain 2"/>
    <property type="match status" value="1"/>
</dbReference>
<proteinExistence type="predicted"/>
<keyword evidence="2" id="KW-1185">Reference proteome</keyword>
<dbReference type="EMBL" id="JQCQ01000051">
    <property type="protein sequence ID" value="KRO21218.1"/>
    <property type="molecule type" value="Genomic_DNA"/>
</dbReference>
<sequence length="126" mass="14759">MSQSSVGRSTLYEHHYNKYDLVQEMIEEQATIFQKAVQVRFANDVQDGFQPERLAQIVEALLPNRKAIVALYHLNVDEDSLERRYHQIIHEMVVQNQTIKKYAKNTQVSLEYLSDLYTNIALTQIM</sequence>
<organism evidence="1 2">
    <name type="scientific">Pediococcus argentinicus</name>
    <dbReference type="NCBI Taxonomy" id="480391"/>
    <lineage>
        <taxon>Bacteria</taxon>
        <taxon>Bacillati</taxon>
        <taxon>Bacillota</taxon>
        <taxon>Bacilli</taxon>
        <taxon>Lactobacillales</taxon>
        <taxon>Lactobacillaceae</taxon>
        <taxon>Pediococcus</taxon>
    </lineage>
</organism>
<dbReference type="RefSeq" id="WP_236698619.1">
    <property type="nucleotide sequence ID" value="NZ_BJZZ01000055.1"/>
</dbReference>
<name>A0A0R2N920_9LACO</name>
<gene>
    <name evidence="1" type="ORF">IV88_GL001454</name>
</gene>
<evidence type="ECO:0000313" key="1">
    <source>
        <dbReference type="EMBL" id="KRO21218.1"/>
    </source>
</evidence>
<accession>A0A0R2N920</accession>